<evidence type="ECO:0000313" key="2">
    <source>
        <dbReference type="EMBL" id="KXT53127.1"/>
    </source>
</evidence>
<sequence length="53" mass="6333">MIIAVSYDIYSDILCIFVAYFFSGEGICFMIWRSFYYSYFRKSGTFLIRANDK</sequence>
<dbReference type="Proteomes" id="UP000070319">
    <property type="component" value="Unassembled WGS sequence"/>
</dbReference>
<dbReference type="PATRIC" id="fig|329854.7.peg.1472"/>
<protein>
    <submittedName>
        <fullName evidence="2">Uncharacterized protein</fullName>
    </submittedName>
</protein>
<proteinExistence type="predicted"/>
<dbReference type="EMBL" id="LTDF01000059">
    <property type="protein sequence ID" value="KXT53127.1"/>
    <property type="molecule type" value="Genomic_DNA"/>
</dbReference>
<comment type="caution">
    <text evidence="2">The sequence shown here is derived from an EMBL/GenBank/DDBJ whole genome shotgun (WGS) entry which is preliminary data.</text>
</comment>
<evidence type="ECO:0000313" key="3">
    <source>
        <dbReference type="Proteomes" id="UP000070319"/>
    </source>
</evidence>
<evidence type="ECO:0000256" key="1">
    <source>
        <dbReference type="SAM" id="Phobius"/>
    </source>
</evidence>
<keyword evidence="1" id="KW-0472">Membrane</keyword>
<accession>A0A139LNV6</accession>
<organism evidence="2">
    <name type="scientific">Bacteroides intestinalis</name>
    <dbReference type="NCBI Taxonomy" id="329854"/>
    <lineage>
        <taxon>Bacteria</taxon>
        <taxon>Pseudomonadati</taxon>
        <taxon>Bacteroidota</taxon>
        <taxon>Bacteroidia</taxon>
        <taxon>Bacteroidales</taxon>
        <taxon>Bacteroidaceae</taxon>
        <taxon>Bacteroides</taxon>
    </lineage>
</organism>
<keyword evidence="1" id="KW-0812">Transmembrane</keyword>
<dbReference type="AlphaFoldDB" id="A0A139LNV6"/>
<reference evidence="2 3" key="1">
    <citation type="submission" date="2016-02" db="EMBL/GenBank/DDBJ databases">
        <authorList>
            <person name="Wen L."/>
            <person name="He K."/>
            <person name="Yang H."/>
        </authorList>
    </citation>
    <scope>NUCLEOTIDE SEQUENCE [LARGE SCALE GENOMIC DNA]</scope>
    <source>
        <strain evidence="2 3">KLE1704</strain>
    </source>
</reference>
<name>A0A139LNV6_9BACE</name>
<feature type="transmembrane region" description="Helical" evidence="1">
    <location>
        <begin position="12"/>
        <end position="32"/>
    </location>
</feature>
<gene>
    <name evidence="2" type="ORF">HMPREF2531_01443</name>
</gene>
<keyword evidence="1" id="KW-1133">Transmembrane helix</keyword>